<feature type="compositionally biased region" description="Basic and acidic residues" evidence="1">
    <location>
        <begin position="1426"/>
        <end position="1436"/>
    </location>
</feature>
<dbReference type="Pfam" id="PF15262">
    <property type="entry name" value="DUF4592"/>
    <property type="match status" value="1"/>
</dbReference>
<feature type="region of interest" description="Disordered" evidence="1">
    <location>
        <begin position="1119"/>
        <end position="1234"/>
    </location>
</feature>
<evidence type="ECO:0000313" key="4">
    <source>
        <dbReference type="Proteomes" id="UP001166674"/>
    </source>
</evidence>
<feature type="compositionally biased region" description="Basic residues" evidence="1">
    <location>
        <begin position="191"/>
        <end position="202"/>
    </location>
</feature>
<evidence type="ECO:0000313" key="3">
    <source>
        <dbReference type="EMBL" id="MBZ3875579.1"/>
    </source>
</evidence>
<feature type="compositionally biased region" description="Basic and acidic residues" evidence="1">
    <location>
        <begin position="1775"/>
        <end position="1785"/>
    </location>
</feature>
<feature type="region of interest" description="Disordered" evidence="1">
    <location>
        <begin position="191"/>
        <end position="258"/>
    </location>
</feature>
<feature type="compositionally biased region" description="Polar residues" evidence="1">
    <location>
        <begin position="1382"/>
        <end position="1406"/>
    </location>
</feature>
<dbReference type="Proteomes" id="UP001166674">
    <property type="component" value="Unassembled WGS sequence"/>
</dbReference>
<name>A0AA41SVS5_SCICA</name>
<proteinExistence type="predicted"/>
<sequence>RIKSNMGNKALSHDSIFMLEPETERSAIKMHPSLESQRGRPLQRSHVSRTLPRIGTSNVHGALSGAMFGVVPRYVPRSGVWVAGSKITEIPPLRPRQPSISPPLIRSGTISKDMEEISGDDELPPNPHMKASSRKILAAKKNFSEPSTGMGFSQSSIACTSPNITQQPVGFSIPATTQGCLDSSAARHKMALNPRKQKKKKSLQASVKPKQEETKFPLISEGERNTNNSKEIDQKKLNKDGAGPFNQEQSHKTGIYDHKISEKAPNTDAARNMNYPMLAAYGRRRRRKVSNVSGTNEYGSRGRCLLQSCQMHGLVDRYDYSSMDKTAGDCPFRHLALEKQAMEQLTTPQAETTISQELLSDKGDMGKKNFGLEVRAKKAPAPQPIPKDMVESMVSGPPLYNENGACGAKKPEGRASLLPIVGRISKTQEEDILSVAAETQVLRDPSYIQSGEEEASSHGLQNAQSKMELAQVVPTICKEKSPGSVLHSFTVIIPGMAGTVAEGSLSTERLSPRSLSQSLEKPEDEEVSSNSNSASEEGSDAEKQLAPEHSFQSSQGPEGEQEVFPQSKSFIVEMSGLEQQRAPEYSHQFLGRPKAKEVSSDSESSTEEGRGAEELAAIRFSRSLRKLERVFSESKRFAATSMSEERLTLQESEDIEASTESNSYAEKCNSADDWSSLEEDVSLRHSDQALGKPKDQREVRSVSRNTPKDWRVSVKQKAPRHPSQTTTVQQQVFPSSVSISAGYSGSVEPLLPSCPFQPWLSPKFRRQGSIGPEKTAIEWGIFREPLPPRMTSKRLKRSIVEQKLSPYSEITTREEVVSMELLPPRCPSQPSVRPKEKQVPLGAESATVVGEVSMEPLPLKLHSQPLRRPLVQPQVSAGPRSIAVEGSISVDLRPPINPFQPWLNPPMGQQTSSFPESKAIEGPPKLLSKPLINPKVQQNMFSGSEGVTSMEPLYPKYSPQSITNPHIQQIFSEGTAVEQGIFMDLPPGKPLVRSHFQPQMTLDSMNISSQWNNPEDPVPARPSFQPWMNPKFKENISADPESTEAEGSISAESVPPRHPLQSWLFSAFKPASAGPESSAIQWGIPTVPPVPRMPPLPTMRPVMKQPISTGLASASAQWSDSVEPMPPRNPFPPWVSSKFEQQVSADPENSEAEGNISVELRPPGYHLQTQKRPAVKQEISSGSVSTSTERICPMPPRYTYQPWGNPQIEQQDSTDPENIAIEGGSSRDVPFPKPHSRSVMKHVVQKGSSSFESAVVEEGIPGRALPPEYPTQFSVRSKVQEMSSRLENPSAEEYFSKKSLLPSPSQSFVKFMAQQIFSESAIYADPVSLHHSSRSLLRPKVERQVSSDWENADPEGGIPLKKLPMKHTLQSVGRPEGPQEGLSYSENAPGKWSSSKGQVPTRQFSQVLGKFEYHQEVSSVSDDSPEEWRSSEEQMPPRHPSQTLDGSEQPPTLPAGSGNVPVEWNSPAEPLPPCNPFQAFGNPGYQQQAHSSSASAGAEATNFENNPGSWSLPKCPASPKKTKKHSPVSEDFVKSIPVSANKPGKLTVTPAGKTPISGATYTKEEVLKSATGNNNGHSVMPTNEAEVESLFGVRLRRIPSPQKLKNEKRDNLTQLSSPPLGQVVLSVGKEQRMRRSNPQVFLSTTENLSDISNFAEKQQSRHKSEGMVKWQSAYKPPGKPQQSDCAITESVWISMTKQRQRGSQVYVPVKESKSTSRTGAKDETKDPRYGGVGPTNESQLRKILTSTLHIQEKMPLVKPPKPAKSVAFEDQKMLRMPATDKETKRSSSLPAGLEQSFEPVNPVEPVEPVWFSMAKKKAKAWSQIAEIMQ</sequence>
<dbReference type="PANTHER" id="PTHR47743">
    <property type="entry name" value="KIAA1210 / KIAA1211 FAMILY MEMBER"/>
    <property type="match status" value="1"/>
</dbReference>
<feature type="region of interest" description="Disordered" evidence="1">
    <location>
        <begin position="1702"/>
        <end position="1736"/>
    </location>
</feature>
<feature type="compositionally biased region" description="Polar residues" evidence="1">
    <location>
        <begin position="1440"/>
        <end position="1450"/>
    </location>
</feature>
<comment type="caution">
    <text evidence="3">The sequence shown here is derived from an EMBL/GenBank/DDBJ whole genome shotgun (WGS) entry which is preliminary data.</text>
</comment>
<feature type="region of interest" description="Disordered" evidence="1">
    <location>
        <begin position="1035"/>
        <end position="1055"/>
    </location>
</feature>
<dbReference type="PANTHER" id="PTHR47743:SF2">
    <property type="entry name" value="ACROSOMAL PROTEIN KIAA1210"/>
    <property type="match status" value="1"/>
</dbReference>
<feature type="compositionally biased region" description="Low complexity" evidence="1">
    <location>
        <begin position="1486"/>
        <end position="1498"/>
    </location>
</feature>
<feature type="compositionally biased region" description="Polar residues" evidence="1">
    <location>
        <begin position="722"/>
        <end position="731"/>
    </location>
</feature>
<feature type="compositionally biased region" description="Basic and acidic residues" evidence="1">
    <location>
        <begin position="1710"/>
        <end position="1728"/>
    </location>
</feature>
<evidence type="ECO:0000256" key="1">
    <source>
        <dbReference type="SAM" id="MobiDB-lite"/>
    </source>
</evidence>
<dbReference type="InterPro" id="IPR026713">
    <property type="entry name" value="CRACD-like"/>
</dbReference>
<accession>A0AA41SVS5</accession>
<feature type="region of interest" description="Disordered" evidence="1">
    <location>
        <begin position="1330"/>
        <end position="1530"/>
    </location>
</feature>
<feature type="region of interest" description="Disordered" evidence="1">
    <location>
        <begin position="635"/>
        <end position="731"/>
    </location>
</feature>
<feature type="region of interest" description="Disordered" evidence="1">
    <location>
        <begin position="1775"/>
        <end position="1799"/>
    </location>
</feature>
<feature type="non-terminal residue" evidence="3">
    <location>
        <position position="1"/>
    </location>
</feature>
<dbReference type="InterPro" id="IPR028030">
    <property type="entry name" value="DUF4592"/>
</dbReference>
<feature type="domain" description="DUF4592" evidence="2">
    <location>
        <begin position="124"/>
        <end position="201"/>
    </location>
</feature>
<feature type="compositionally biased region" description="Polar residues" evidence="1">
    <location>
        <begin position="1202"/>
        <end position="1213"/>
    </location>
</feature>
<reference evidence="3" key="1">
    <citation type="submission" date="2020-03" db="EMBL/GenBank/DDBJ databases">
        <title>Studies in the Genomics of Life Span.</title>
        <authorList>
            <person name="Glass D."/>
        </authorList>
    </citation>
    <scope>NUCLEOTIDE SEQUENCE</scope>
    <source>
        <strain evidence="3">SUZIE</strain>
        <tissue evidence="3">Muscle</tissue>
    </source>
</reference>
<protein>
    <recommendedName>
        <fullName evidence="2">DUF4592 domain-containing protein</fullName>
    </recommendedName>
</protein>
<feature type="compositionally biased region" description="Pro residues" evidence="1">
    <location>
        <begin position="1124"/>
        <end position="1133"/>
    </location>
</feature>
<feature type="compositionally biased region" description="Polar residues" evidence="1">
    <location>
        <begin position="504"/>
        <end position="519"/>
    </location>
</feature>
<gene>
    <name evidence="3" type="ORF">SUZIE_133645</name>
</gene>
<feature type="compositionally biased region" description="Basic and acidic residues" evidence="1">
    <location>
        <begin position="249"/>
        <end position="258"/>
    </location>
</feature>
<feature type="compositionally biased region" description="Basic and acidic residues" evidence="1">
    <location>
        <begin position="230"/>
        <end position="239"/>
    </location>
</feature>
<feature type="compositionally biased region" description="Basic and acidic residues" evidence="1">
    <location>
        <begin position="681"/>
        <end position="712"/>
    </location>
</feature>
<keyword evidence="4" id="KW-1185">Reference proteome</keyword>
<feature type="compositionally biased region" description="Polar residues" evidence="1">
    <location>
        <begin position="1178"/>
        <end position="1189"/>
    </location>
</feature>
<feature type="region of interest" description="Disordered" evidence="1">
    <location>
        <begin position="503"/>
        <end position="616"/>
    </location>
</feature>
<organism evidence="3 4">
    <name type="scientific">Sciurus carolinensis</name>
    <name type="common">Eastern gray squirrel</name>
    <dbReference type="NCBI Taxonomy" id="30640"/>
    <lineage>
        <taxon>Eukaryota</taxon>
        <taxon>Metazoa</taxon>
        <taxon>Chordata</taxon>
        <taxon>Craniata</taxon>
        <taxon>Vertebrata</taxon>
        <taxon>Euteleostomi</taxon>
        <taxon>Mammalia</taxon>
        <taxon>Eutheria</taxon>
        <taxon>Euarchontoglires</taxon>
        <taxon>Glires</taxon>
        <taxon>Rodentia</taxon>
        <taxon>Sciuromorpha</taxon>
        <taxon>Sciuridae</taxon>
        <taxon>Sciurinae</taxon>
        <taxon>Sciurini</taxon>
        <taxon>Sciurus</taxon>
    </lineage>
</organism>
<evidence type="ECO:0000259" key="2">
    <source>
        <dbReference type="Pfam" id="PF15262"/>
    </source>
</evidence>
<dbReference type="EMBL" id="JAATJV010253100">
    <property type="protein sequence ID" value="MBZ3875579.1"/>
    <property type="molecule type" value="Genomic_DNA"/>
</dbReference>